<evidence type="ECO:0000256" key="2">
    <source>
        <dbReference type="ARBA" id="ARBA00022574"/>
    </source>
</evidence>
<dbReference type="AlphaFoldDB" id="A0AAV5V8E8"/>
<feature type="region of interest" description="Disordered" evidence="6">
    <location>
        <begin position="1"/>
        <end position="75"/>
    </location>
</feature>
<dbReference type="PANTHER" id="PTHR19865:SF0">
    <property type="entry name" value="U3 SMALL NUCLEOLAR RNA-INTERACTING PROTEIN 2"/>
    <property type="match status" value="1"/>
</dbReference>
<dbReference type="Pfam" id="PF00400">
    <property type="entry name" value="WD40"/>
    <property type="match status" value="2"/>
</dbReference>
<evidence type="ECO:0000256" key="5">
    <source>
        <dbReference type="PROSITE-ProRule" id="PRU00221"/>
    </source>
</evidence>
<proteinExistence type="predicted"/>
<feature type="domain" description="DDB1- and CUL4-associated factor 12 beta-propeller" evidence="7">
    <location>
        <begin position="151"/>
        <end position="287"/>
    </location>
</feature>
<sequence>QMSFFLTGDSKRKTGKRKAGVPLRANGRNSLEEGPKKSKRKSKLDEVEVSSDEEDIQYRDGGGVESDNESIHEDANQTAFRKAHQLLNSLKADDKDDDEVAARLRDHAAASVGRLHKKVADAVEMDDEDEKRHTKHRFSVVSAAISPCGRYCVSVGKESTVVKYDIDSGEVMGVIKRDKSIPETERKTHGGAIHAVAISPDGRYLVTGGVDAILKVWNMQTLAHVKDLRGHRSAITSLVFRLNSPHLFSVSKDRTARLWDIDQMGFVDSMLGHQDGVVGVTALSRERAVTAGGYDRSVRMWKVQEESQLVFNGTTGCISIECVTMLNEDHFVTGGADGSLSIWSIMKKKPTCTKEKAHGEHSSGESRWIVSLCSVPYTDLLLSGSSDGQLRVWRVAEDYKSVEEVYSYEVMGFINSIAFCPKTCRVVLGVGQEHKMGRWWKDTEARNSVVILRLRGLPELPTNMDETA</sequence>
<feature type="repeat" description="WD" evidence="5">
    <location>
        <begin position="186"/>
        <end position="227"/>
    </location>
</feature>
<dbReference type="FunFam" id="2.130.10.10:FF:000509">
    <property type="entry name" value="U3 small nucleolar RNA-interacting protein"/>
    <property type="match status" value="1"/>
</dbReference>
<dbReference type="SUPFAM" id="SSF50978">
    <property type="entry name" value="WD40 repeat-like"/>
    <property type="match status" value="1"/>
</dbReference>
<dbReference type="PANTHER" id="PTHR19865">
    <property type="entry name" value="U3 SMALL NUCLEOLAR RNA INTERACTING PROTEIN 2"/>
    <property type="match status" value="1"/>
</dbReference>
<comment type="subcellular location">
    <subcellularLocation>
        <location evidence="1">Nucleus</location>
    </subcellularLocation>
</comment>
<evidence type="ECO:0000256" key="3">
    <source>
        <dbReference type="ARBA" id="ARBA00022737"/>
    </source>
</evidence>
<feature type="repeat" description="WD" evidence="5">
    <location>
        <begin position="362"/>
        <end position="395"/>
    </location>
</feature>
<dbReference type="PROSITE" id="PS00678">
    <property type="entry name" value="WD_REPEATS_1"/>
    <property type="match status" value="2"/>
</dbReference>
<dbReference type="InterPro" id="IPR039241">
    <property type="entry name" value="Rrp9-like"/>
</dbReference>
<accession>A0AAV5V8E8</accession>
<protein>
    <recommendedName>
        <fullName evidence="7">DDB1- and CUL4-associated factor 12 beta-propeller domain-containing protein</fullName>
    </recommendedName>
</protein>
<evidence type="ECO:0000313" key="9">
    <source>
        <dbReference type="Proteomes" id="UP001432322"/>
    </source>
</evidence>
<dbReference type="InterPro" id="IPR036322">
    <property type="entry name" value="WD40_repeat_dom_sf"/>
</dbReference>
<dbReference type="InterPro" id="IPR015943">
    <property type="entry name" value="WD40/YVTN_repeat-like_dom_sf"/>
</dbReference>
<dbReference type="GO" id="GO:0032040">
    <property type="term" value="C:small-subunit processome"/>
    <property type="evidence" value="ECO:0007669"/>
    <property type="project" value="TreeGrafter"/>
</dbReference>
<dbReference type="EMBL" id="BTSY01000002">
    <property type="protein sequence ID" value="GMT15006.1"/>
    <property type="molecule type" value="Genomic_DNA"/>
</dbReference>
<keyword evidence="3" id="KW-0677">Repeat</keyword>
<feature type="repeat" description="WD" evidence="5">
    <location>
        <begin position="270"/>
        <end position="311"/>
    </location>
</feature>
<dbReference type="PROSITE" id="PS50294">
    <property type="entry name" value="WD_REPEATS_REGION"/>
    <property type="match status" value="3"/>
</dbReference>
<dbReference type="SMART" id="SM00320">
    <property type="entry name" value="WD40"/>
    <property type="match status" value="6"/>
</dbReference>
<dbReference type="InterPro" id="IPR056151">
    <property type="entry name" value="Beta-prop_DCAF12"/>
</dbReference>
<feature type="repeat" description="WD" evidence="5">
    <location>
        <begin position="228"/>
        <end position="269"/>
    </location>
</feature>
<keyword evidence="4" id="KW-0539">Nucleus</keyword>
<dbReference type="InterPro" id="IPR020472">
    <property type="entry name" value="WD40_PAC1"/>
</dbReference>
<dbReference type="InterPro" id="IPR001680">
    <property type="entry name" value="WD40_rpt"/>
</dbReference>
<dbReference type="PRINTS" id="PR00320">
    <property type="entry name" value="GPROTEINBRPT"/>
</dbReference>
<comment type="caution">
    <text evidence="8">The sequence shown here is derived from an EMBL/GenBank/DDBJ whole genome shotgun (WGS) entry which is preliminary data.</text>
</comment>
<dbReference type="Gene3D" id="2.130.10.10">
    <property type="entry name" value="YVTN repeat-like/Quinoprotein amine dehydrogenase"/>
    <property type="match status" value="1"/>
</dbReference>
<evidence type="ECO:0000313" key="8">
    <source>
        <dbReference type="EMBL" id="GMT15006.1"/>
    </source>
</evidence>
<evidence type="ECO:0000256" key="4">
    <source>
        <dbReference type="ARBA" id="ARBA00023242"/>
    </source>
</evidence>
<feature type="non-terminal residue" evidence="8">
    <location>
        <position position="1"/>
    </location>
</feature>
<evidence type="ECO:0000256" key="6">
    <source>
        <dbReference type="SAM" id="MobiDB-lite"/>
    </source>
</evidence>
<reference evidence="8" key="1">
    <citation type="submission" date="2023-10" db="EMBL/GenBank/DDBJ databases">
        <title>Genome assembly of Pristionchus species.</title>
        <authorList>
            <person name="Yoshida K."/>
            <person name="Sommer R.J."/>
        </authorList>
    </citation>
    <scope>NUCLEOTIDE SEQUENCE</scope>
    <source>
        <strain evidence="8">RS5133</strain>
    </source>
</reference>
<evidence type="ECO:0000259" key="7">
    <source>
        <dbReference type="Pfam" id="PF23760"/>
    </source>
</evidence>
<dbReference type="InterPro" id="IPR019775">
    <property type="entry name" value="WD40_repeat_CS"/>
</dbReference>
<evidence type="ECO:0000256" key="1">
    <source>
        <dbReference type="ARBA" id="ARBA00004123"/>
    </source>
</evidence>
<dbReference type="CDD" id="cd00200">
    <property type="entry name" value="WD40"/>
    <property type="match status" value="1"/>
</dbReference>
<gene>
    <name evidence="8" type="ORF">PFISCL1PPCAC_6303</name>
</gene>
<dbReference type="PROSITE" id="PS50082">
    <property type="entry name" value="WD_REPEATS_2"/>
    <property type="match status" value="4"/>
</dbReference>
<name>A0AAV5V8E8_9BILA</name>
<dbReference type="Pfam" id="PF23760">
    <property type="entry name" value="Beta-prop_DCAF12"/>
    <property type="match status" value="1"/>
</dbReference>
<keyword evidence="9" id="KW-1185">Reference proteome</keyword>
<dbReference type="GO" id="GO:0034511">
    <property type="term" value="F:U3 snoRNA binding"/>
    <property type="evidence" value="ECO:0007669"/>
    <property type="project" value="InterPro"/>
</dbReference>
<keyword evidence="2 5" id="KW-0853">WD repeat</keyword>
<dbReference type="Proteomes" id="UP001432322">
    <property type="component" value="Unassembled WGS sequence"/>
</dbReference>
<organism evidence="8 9">
    <name type="scientific">Pristionchus fissidentatus</name>
    <dbReference type="NCBI Taxonomy" id="1538716"/>
    <lineage>
        <taxon>Eukaryota</taxon>
        <taxon>Metazoa</taxon>
        <taxon>Ecdysozoa</taxon>
        <taxon>Nematoda</taxon>
        <taxon>Chromadorea</taxon>
        <taxon>Rhabditida</taxon>
        <taxon>Rhabditina</taxon>
        <taxon>Diplogasteromorpha</taxon>
        <taxon>Diplogasteroidea</taxon>
        <taxon>Neodiplogasteridae</taxon>
        <taxon>Pristionchus</taxon>
    </lineage>
</organism>